<evidence type="ECO:0000259" key="3">
    <source>
        <dbReference type="PROSITE" id="PS50405"/>
    </source>
</evidence>
<dbReference type="SFLD" id="SFLDG01151">
    <property type="entry name" value="Main.2:_Nu-like"/>
    <property type="match status" value="1"/>
</dbReference>
<sequence length="282" mass="31687">MAQPTGVASKSGIQLFTTGTPNGFKVSILLEELKEAYGKDYSVKSIDIFDNDNKPQKQPWYTALNPNGRIPTIVDHDRGGFAVFETTAILAYLTRHYDPDHKFSFPVDSDDYSVCEQWLAWNHGGLTPMQGQANFFLRFTPSPSDHQYAIQRYVGETERLYGVLNARLANRDYIAGPGRGRYSIADMSMAGLADAARFSAIDLRRQFPHVQAWLDRLLARPALRRGLAVPDGPLKFRNEVLERALNAEDGDGEEEGVRRMVEEGDCVVRDAKERFGYVYSSP</sequence>
<dbReference type="PROSITE" id="PS50405">
    <property type="entry name" value="GST_CTER"/>
    <property type="match status" value="1"/>
</dbReference>
<dbReference type="PROSITE" id="PS50404">
    <property type="entry name" value="GST_NTER"/>
    <property type="match status" value="1"/>
</dbReference>
<dbReference type="Proteomes" id="UP000289323">
    <property type="component" value="Unassembled WGS sequence"/>
</dbReference>
<proteinExistence type="inferred from homology"/>
<feature type="domain" description="GST N-terminal" evidence="2">
    <location>
        <begin position="10"/>
        <end position="101"/>
    </location>
</feature>
<protein>
    <submittedName>
        <fullName evidence="4">6de2f920-fca0-48c5-a101-464f496415e8</fullName>
    </submittedName>
</protein>
<organism evidence="4 5">
    <name type="scientific">Thermothielavioides terrestris</name>
    <dbReference type="NCBI Taxonomy" id="2587410"/>
    <lineage>
        <taxon>Eukaryota</taxon>
        <taxon>Fungi</taxon>
        <taxon>Dikarya</taxon>
        <taxon>Ascomycota</taxon>
        <taxon>Pezizomycotina</taxon>
        <taxon>Sordariomycetes</taxon>
        <taxon>Sordariomycetidae</taxon>
        <taxon>Sordariales</taxon>
        <taxon>Chaetomiaceae</taxon>
        <taxon>Thermothielavioides</taxon>
    </lineage>
</organism>
<evidence type="ECO:0000256" key="1">
    <source>
        <dbReference type="ARBA" id="ARBA00007409"/>
    </source>
</evidence>
<dbReference type="Pfam" id="PF00043">
    <property type="entry name" value="GST_C"/>
    <property type="match status" value="1"/>
</dbReference>
<comment type="similarity">
    <text evidence="1">Belongs to the GST superfamily.</text>
</comment>
<feature type="domain" description="GST C-terminal" evidence="3">
    <location>
        <begin position="108"/>
        <end position="234"/>
    </location>
</feature>
<dbReference type="AlphaFoldDB" id="A0A446BUR0"/>
<name>A0A446BUR0_9PEZI</name>
<dbReference type="Gene3D" id="3.40.30.10">
    <property type="entry name" value="Glutaredoxin"/>
    <property type="match status" value="1"/>
</dbReference>
<dbReference type="CDD" id="cd03048">
    <property type="entry name" value="GST_N_Ure2p_like"/>
    <property type="match status" value="1"/>
</dbReference>
<dbReference type="SFLD" id="SFLDG00358">
    <property type="entry name" value="Main_(cytGST)"/>
    <property type="match status" value="1"/>
</dbReference>
<evidence type="ECO:0000313" key="5">
    <source>
        <dbReference type="Proteomes" id="UP000289323"/>
    </source>
</evidence>
<dbReference type="InterPro" id="IPR036282">
    <property type="entry name" value="Glutathione-S-Trfase_C_sf"/>
</dbReference>
<dbReference type="SUPFAM" id="SSF47616">
    <property type="entry name" value="GST C-terminal domain-like"/>
    <property type="match status" value="1"/>
</dbReference>
<evidence type="ECO:0000259" key="2">
    <source>
        <dbReference type="PROSITE" id="PS50404"/>
    </source>
</evidence>
<accession>A0A446BUR0</accession>
<evidence type="ECO:0000313" key="4">
    <source>
        <dbReference type="EMBL" id="SPQ26286.1"/>
    </source>
</evidence>
<dbReference type="EMBL" id="OUUZ01000016">
    <property type="protein sequence ID" value="SPQ26286.1"/>
    <property type="molecule type" value="Genomic_DNA"/>
</dbReference>
<dbReference type="Pfam" id="PF13409">
    <property type="entry name" value="GST_N_2"/>
    <property type="match status" value="1"/>
</dbReference>
<dbReference type="InterPro" id="IPR040079">
    <property type="entry name" value="Glutathione_S-Trfase"/>
</dbReference>
<dbReference type="InterPro" id="IPR004045">
    <property type="entry name" value="Glutathione_S-Trfase_N"/>
</dbReference>
<dbReference type="SFLD" id="SFLDS00019">
    <property type="entry name" value="Glutathione_Transferase_(cytos"/>
    <property type="match status" value="1"/>
</dbReference>
<dbReference type="PANTHER" id="PTHR44051:SF6">
    <property type="entry name" value="GLUTATHIONE S-TRANSFERASE II"/>
    <property type="match status" value="1"/>
</dbReference>
<dbReference type="InterPro" id="IPR010987">
    <property type="entry name" value="Glutathione-S-Trfase_C-like"/>
</dbReference>
<dbReference type="InterPro" id="IPR004046">
    <property type="entry name" value="GST_C"/>
</dbReference>
<dbReference type="PANTHER" id="PTHR44051">
    <property type="entry name" value="GLUTATHIONE S-TRANSFERASE-RELATED"/>
    <property type="match status" value="1"/>
</dbReference>
<dbReference type="SUPFAM" id="SSF52833">
    <property type="entry name" value="Thioredoxin-like"/>
    <property type="match status" value="1"/>
</dbReference>
<dbReference type="InterPro" id="IPR036249">
    <property type="entry name" value="Thioredoxin-like_sf"/>
</dbReference>
<reference evidence="4 5" key="1">
    <citation type="submission" date="2018-04" db="EMBL/GenBank/DDBJ databases">
        <authorList>
            <person name="Huttner S."/>
            <person name="Dainat J."/>
        </authorList>
    </citation>
    <scope>NUCLEOTIDE SEQUENCE [LARGE SCALE GENOMIC DNA]</scope>
</reference>
<gene>
    <name evidence="4" type="ORF">TT172_LOCUS8705</name>
</gene>
<dbReference type="Gene3D" id="1.20.1050.10">
    <property type="match status" value="1"/>
</dbReference>